<dbReference type="InterPro" id="IPR029063">
    <property type="entry name" value="SAM-dependent_MTases_sf"/>
</dbReference>
<dbReference type="RefSeq" id="WP_259083999.1">
    <property type="nucleotide sequence ID" value="NZ_JANTYZ010000011.1"/>
</dbReference>
<dbReference type="AlphaFoldDB" id="A0A9X2U3U2"/>
<gene>
    <name evidence="1" type="ORF">GGP82_002900</name>
</gene>
<dbReference type="SUPFAM" id="SSF53335">
    <property type="entry name" value="S-adenosyl-L-methionine-dependent methyltransferases"/>
    <property type="match status" value="1"/>
</dbReference>
<sequence length="226" mass="26935">MIDFDAWRNVIKEYKVDKQSREEHAEVHTPEELINDMLDQIPEEKFGDPSATFLDPCSGLGDFPLEICDRLMQGIRHSIPNESERYRHIMENQIYMVEIQHDNALRIVTLFTNGGEIPLDLNLKICDALELDVENMRPEDWTLQEPHRTCYRFKRKEPKRSKPSIWRHIPEEIGRKRKNPVMEFQVHEDKLGCLHSYFRRNCERLTPKARRLAVYSPNYHVEIHKN</sequence>
<evidence type="ECO:0000313" key="1">
    <source>
        <dbReference type="EMBL" id="MCS3866327.1"/>
    </source>
</evidence>
<name>A0A9X2U3U2_9BACT</name>
<dbReference type="Proteomes" id="UP001155034">
    <property type="component" value="Unassembled WGS sequence"/>
</dbReference>
<organism evidence="1 2">
    <name type="scientific">Salinibacter ruber</name>
    <dbReference type="NCBI Taxonomy" id="146919"/>
    <lineage>
        <taxon>Bacteria</taxon>
        <taxon>Pseudomonadati</taxon>
        <taxon>Rhodothermota</taxon>
        <taxon>Rhodothermia</taxon>
        <taxon>Rhodothermales</taxon>
        <taxon>Salinibacteraceae</taxon>
        <taxon>Salinibacter</taxon>
    </lineage>
</organism>
<protein>
    <recommendedName>
        <fullName evidence="3">DNA methylase adenine-specific domain-containing protein</fullName>
    </recommendedName>
</protein>
<comment type="caution">
    <text evidence="1">The sequence shown here is derived from an EMBL/GenBank/DDBJ whole genome shotgun (WGS) entry which is preliminary data.</text>
</comment>
<dbReference type="Gene3D" id="3.40.50.150">
    <property type="entry name" value="Vaccinia Virus protein VP39"/>
    <property type="match status" value="1"/>
</dbReference>
<evidence type="ECO:0008006" key="3">
    <source>
        <dbReference type="Google" id="ProtNLM"/>
    </source>
</evidence>
<reference evidence="1" key="1">
    <citation type="submission" date="2022-08" db="EMBL/GenBank/DDBJ databases">
        <title>Genomic Encyclopedia of Type Strains, Phase V (KMG-V): Genome sequencing to study the core and pangenomes of soil and plant-associated prokaryotes.</title>
        <authorList>
            <person name="Whitman W."/>
        </authorList>
    </citation>
    <scope>NUCLEOTIDE SEQUENCE</scope>
    <source>
        <strain evidence="1">SP2016B</strain>
    </source>
</reference>
<dbReference type="EMBL" id="JANTYZ010000011">
    <property type="protein sequence ID" value="MCS3866327.1"/>
    <property type="molecule type" value="Genomic_DNA"/>
</dbReference>
<proteinExistence type="predicted"/>
<accession>A0A9X2U3U2</accession>
<evidence type="ECO:0000313" key="2">
    <source>
        <dbReference type="Proteomes" id="UP001155034"/>
    </source>
</evidence>